<protein>
    <recommendedName>
        <fullName evidence="2">S1 motif domain-containing protein</fullName>
    </recommendedName>
</protein>
<proteinExistence type="predicted"/>
<evidence type="ECO:0000313" key="1">
    <source>
        <dbReference type="EMBL" id="QHU03060.1"/>
    </source>
</evidence>
<reference evidence="1" key="1">
    <citation type="journal article" date="2020" name="Nature">
        <title>Giant virus diversity and host interactions through global metagenomics.</title>
        <authorList>
            <person name="Schulz F."/>
            <person name="Roux S."/>
            <person name="Paez-Espino D."/>
            <person name="Jungbluth S."/>
            <person name="Walsh D.A."/>
            <person name="Denef V.J."/>
            <person name="McMahon K.D."/>
            <person name="Konstantinidis K.T."/>
            <person name="Eloe-Fadrosh E.A."/>
            <person name="Kyrpides N.C."/>
            <person name="Woyke T."/>
        </authorList>
    </citation>
    <scope>NUCLEOTIDE SEQUENCE</scope>
    <source>
        <strain evidence="1">GVMAG-M-3300025890-48</strain>
    </source>
</reference>
<dbReference type="EMBL" id="MN740368">
    <property type="protein sequence ID" value="QHU03060.1"/>
    <property type="molecule type" value="Genomic_DNA"/>
</dbReference>
<evidence type="ECO:0008006" key="2">
    <source>
        <dbReference type="Google" id="ProtNLM"/>
    </source>
</evidence>
<dbReference type="AlphaFoldDB" id="A0A6C0JDY5"/>
<accession>A0A6C0JDY5</accession>
<name>A0A6C0JDY5_9ZZZZ</name>
<organism evidence="1">
    <name type="scientific">viral metagenome</name>
    <dbReference type="NCBI Taxonomy" id="1070528"/>
    <lineage>
        <taxon>unclassified sequences</taxon>
        <taxon>metagenomes</taxon>
        <taxon>organismal metagenomes</taxon>
    </lineage>
</organism>
<sequence length="210" mass="23539">MHNILDYSMAEMKVEIQQPTKNLVGNKTRKKRTKKLDIYAPVMITKRVPIPIINVGNNIKQTLERMVAHLIEGRCIVEGYVKPGSVKVETYSSGMLSSSDVVYDVIVRCLVCSPVEGMHIDCIAKSITESAGIKAEVDETPSPIIVYVARDHHFSNKSFSKVSVGDNIKVRVIGQRFELNDTYISVIAELIEDKGAKYKTTKKRKLKIKS</sequence>